<comment type="pathway">
    <text evidence="4">Lipid metabolism.</text>
</comment>
<reference evidence="20" key="1">
    <citation type="journal article" date="2022" name="Front. Microbiol.">
        <title>New perspectives on an old grouping: The genomic and phenotypic variability of Oxalobacter formigenes and the implications for calcium oxalate stone prevention.</title>
        <authorList>
            <person name="Chmiel J.A."/>
            <person name="Carr C."/>
            <person name="Stuivenberg G.A."/>
            <person name="Venema R."/>
            <person name="Chanyi R.M."/>
            <person name="Al K.F."/>
            <person name="Giguere D."/>
            <person name="Say H."/>
            <person name="Akouris P.P."/>
            <person name="Dominguez Romero S.A."/>
            <person name="Kwong A."/>
            <person name="Tai V."/>
            <person name="Koval S.F."/>
            <person name="Razvi H."/>
            <person name="Bjazevic J."/>
            <person name="Burton J.P."/>
        </authorList>
    </citation>
    <scope>NUCLEOTIDE SEQUENCE</scope>
    <source>
        <strain evidence="20">WoOx3</strain>
    </source>
</reference>
<evidence type="ECO:0000256" key="4">
    <source>
        <dbReference type="ARBA" id="ARBA00005189"/>
    </source>
</evidence>
<accession>A0A9E9LX80</accession>
<proteinExistence type="inferred from homology"/>
<keyword evidence="13 19" id="KW-1133">Transmembrane helix</keyword>
<keyword evidence="14" id="KW-0443">Lipid metabolism</keyword>
<dbReference type="Proteomes" id="UP001156215">
    <property type="component" value="Chromosome"/>
</dbReference>
<feature type="transmembrane region" description="Helical" evidence="19">
    <location>
        <begin position="111"/>
        <end position="128"/>
    </location>
</feature>
<keyword evidence="17" id="KW-1208">Phospholipid metabolism</keyword>
<evidence type="ECO:0000256" key="14">
    <source>
        <dbReference type="ARBA" id="ARBA00023098"/>
    </source>
</evidence>
<evidence type="ECO:0000256" key="15">
    <source>
        <dbReference type="ARBA" id="ARBA00023136"/>
    </source>
</evidence>
<feature type="transmembrane region" description="Helical" evidence="19">
    <location>
        <begin position="61"/>
        <end position="90"/>
    </location>
</feature>
<dbReference type="PANTHER" id="PTHR46382">
    <property type="entry name" value="PHOSPHATIDATE CYTIDYLYLTRANSFERASE"/>
    <property type="match status" value="1"/>
</dbReference>
<evidence type="ECO:0000256" key="5">
    <source>
        <dbReference type="ARBA" id="ARBA00010185"/>
    </source>
</evidence>
<feature type="transmembrane region" description="Helical" evidence="19">
    <location>
        <begin position="134"/>
        <end position="153"/>
    </location>
</feature>
<keyword evidence="8" id="KW-1003">Cell membrane</keyword>
<evidence type="ECO:0000256" key="7">
    <source>
        <dbReference type="ARBA" id="ARBA00019373"/>
    </source>
</evidence>
<comment type="similarity">
    <text evidence="5 18">Belongs to the CDS family.</text>
</comment>
<evidence type="ECO:0000313" key="20">
    <source>
        <dbReference type="EMBL" id="WAW10534.1"/>
    </source>
</evidence>
<dbReference type="EMBL" id="CP098242">
    <property type="protein sequence ID" value="WAW10534.1"/>
    <property type="molecule type" value="Genomic_DNA"/>
</dbReference>
<evidence type="ECO:0000256" key="11">
    <source>
        <dbReference type="ARBA" id="ARBA00022692"/>
    </source>
</evidence>
<comment type="pathway">
    <text evidence="3 18">Phospholipid metabolism; CDP-diacylglycerol biosynthesis; CDP-diacylglycerol from sn-glycerol 3-phosphate: step 3/3.</text>
</comment>
<feature type="transmembrane region" description="Helical" evidence="19">
    <location>
        <begin position="174"/>
        <end position="194"/>
    </location>
</feature>
<evidence type="ECO:0000256" key="8">
    <source>
        <dbReference type="ARBA" id="ARBA00022475"/>
    </source>
</evidence>
<keyword evidence="10 18" id="KW-0808">Transferase</keyword>
<protein>
    <recommendedName>
        <fullName evidence="7 18">Phosphatidate cytidylyltransferase</fullName>
        <ecNumber evidence="6 18">2.7.7.41</ecNumber>
    </recommendedName>
</protein>
<sequence length="272" mass="30077">MLKTRLLTALCLAIVLLVVLLSGSYTAFAVLMIVFFAGASWEMFCLFDNRYPIPYAIASTLFFAVFICLASETIYIGLAFFSVVAWFFCLAPSMAFPLPIKHSLGDRFFELLYSISIFSSFLAFLYLYKRSLVLLLSALILVNIADIGAYFAGRTFGRHKLAPSISPGKTWEGVAGGFLAVILAAVAVVFIPGMENCITVRVYRAYGWFAMVFAVAILVGMSVLGDLLESRLKRRREFKDSSNLLPGHGGVLDRTDSLIPVLTLTVLIHMWT</sequence>
<evidence type="ECO:0000256" key="3">
    <source>
        <dbReference type="ARBA" id="ARBA00005119"/>
    </source>
</evidence>
<evidence type="ECO:0000256" key="16">
    <source>
        <dbReference type="ARBA" id="ARBA00023209"/>
    </source>
</evidence>
<evidence type="ECO:0000256" key="19">
    <source>
        <dbReference type="SAM" id="Phobius"/>
    </source>
</evidence>
<keyword evidence="21" id="KW-1185">Reference proteome</keyword>
<dbReference type="Pfam" id="PF01148">
    <property type="entry name" value="CTP_transf_1"/>
    <property type="match status" value="1"/>
</dbReference>
<gene>
    <name evidence="20" type="ORF">NB640_02420</name>
</gene>
<organism evidence="20 21">
    <name type="scientific">Oxalobacter vibrioformis</name>
    <dbReference type="NCBI Taxonomy" id="933080"/>
    <lineage>
        <taxon>Bacteria</taxon>
        <taxon>Pseudomonadati</taxon>
        <taxon>Pseudomonadota</taxon>
        <taxon>Betaproteobacteria</taxon>
        <taxon>Burkholderiales</taxon>
        <taxon>Oxalobacteraceae</taxon>
        <taxon>Oxalobacter</taxon>
    </lineage>
</organism>
<dbReference type="PANTHER" id="PTHR46382:SF1">
    <property type="entry name" value="PHOSPHATIDATE CYTIDYLYLTRANSFERASE"/>
    <property type="match status" value="1"/>
</dbReference>
<dbReference type="PROSITE" id="PS01315">
    <property type="entry name" value="CDS"/>
    <property type="match status" value="1"/>
</dbReference>
<comment type="subcellular location">
    <subcellularLocation>
        <location evidence="2">Cell membrane</location>
        <topology evidence="2">Multi-pass membrane protein</topology>
    </subcellularLocation>
</comment>
<dbReference type="GO" id="GO:0004605">
    <property type="term" value="F:phosphatidate cytidylyltransferase activity"/>
    <property type="evidence" value="ECO:0007669"/>
    <property type="project" value="UniProtKB-EC"/>
</dbReference>
<dbReference type="GO" id="GO:0016024">
    <property type="term" value="P:CDP-diacylglycerol biosynthetic process"/>
    <property type="evidence" value="ECO:0007669"/>
    <property type="project" value="TreeGrafter"/>
</dbReference>
<keyword evidence="15 19" id="KW-0472">Membrane</keyword>
<keyword evidence="12 18" id="KW-0548">Nucleotidyltransferase</keyword>
<evidence type="ECO:0000256" key="18">
    <source>
        <dbReference type="RuleBase" id="RU003938"/>
    </source>
</evidence>
<keyword evidence="9" id="KW-0444">Lipid biosynthesis</keyword>
<evidence type="ECO:0000256" key="6">
    <source>
        <dbReference type="ARBA" id="ARBA00012487"/>
    </source>
</evidence>
<evidence type="ECO:0000313" key="21">
    <source>
        <dbReference type="Proteomes" id="UP001156215"/>
    </source>
</evidence>
<dbReference type="EC" id="2.7.7.41" evidence="6 18"/>
<dbReference type="AlphaFoldDB" id="A0A9E9LX80"/>
<dbReference type="GO" id="GO:0005886">
    <property type="term" value="C:plasma membrane"/>
    <property type="evidence" value="ECO:0007669"/>
    <property type="project" value="UniProtKB-SubCell"/>
</dbReference>
<comment type="catalytic activity">
    <reaction evidence="1 18">
        <text>a 1,2-diacyl-sn-glycero-3-phosphate + CTP + H(+) = a CDP-1,2-diacyl-sn-glycerol + diphosphate</text>
        <dbReference type="Rhea" id="RHEA:16229"/>
        <dbReference type="ChEBI" id="CHEBI:15378"/>
        <dbReference type="ChEBI" id="CHEBI:33019"/>
        <dbReference type="ChEBI" id="CHEBI:37563"/>
        <dbReference type="ChEBI" id="CHEBI:58332"/>
        <dbReference type="ChEBI" id="CHEBI:58608"/>
        <dbReference type="EC" id="2.7.7.41"/>
    </reaction>
</comment>
<dbReference type="RefSeq" id="WP_269309551.1">
    <property type="nucleotide sequence ID" value="NZ_CP098242.1"/>
</dbReference>
<evidence type="ECO:0000256" key="9">
    <source>
        <dbReference type="ARBA" id="ARBA00022516"/>
    </source>
</evidence>
<evidence type="ECO:0000256" key="10">
    <source>
        <dbReference type="ARBA" id="ARBA00022679"/>
    </source>
</evidence>
<evidence type="ECO:0000256" key="12">
    <source>
        <dbReference type="ARBA" id="ARBA00022695"/>
    </source>
</evidence>
<evidence type="ECO:0000256" key="2">
    <source>
        <dbReference type="ARBA" id="ARBA00004651"/>
    </source>
</evidence>
<name>A0A9E9LX80_9BURK</name>
<evidence type="ECO:0000256" key="1">
    <source>
        <dbReference type="ARBA" id="ARBA00001698"/>
    </source>
</evidence>
<dbReference type="InterPro" id="IPR000374">
    <property type="entry name" value="PC_trans"/>
</dbReference>
<evidence type="ECO:0000256" key="17">
    <source>
        <dbReference type="ARBA" id="ARBA00023264"/>
    </source>
</evidence>
<dbReference type="KEGG" id="ovb:NB640_02420"/>
<keyword evidence="11 18" id="KW-0812">Transmembrane</keyword>
<keyword evidence="16" id="KW-0594">Phospholipid biosynthesis</keyword>
<feature type="transmembrane region" description="Helical" evidence="19">
    <location>
        <begin position="206"/>
        <end position="228"/>
    </location>
</feature>
<evidence type="ECO:0000256" key="13">
    <source>
        <dbReference type="ARBA" id="ARBA00022989"/>
    </source>
</evidence>